<proteinExistence type="predicted"/>
<dbReference type="PATRIC" id="fig|37919.13.peg.8142"/>
<dbReference type="GO" id="GO:0009396">
    <property type="term" value="P:folic acid-containing compound biosynthetic process"/>
    <property type="evidence" value="ECO:0007669"/>
    <property type="project" value="InterPro"/>
</dbReference>
<evidence type="ECO:0000313" key="3">
    <source>
        <dbReference type="EMBL" id="ANS32416.1"/>
    </source>
</evidence>
<dbReference type="Pfam" id="PF00425">
    <property type="entry name" value="Chorismate_bind"/>
    <property type="match status" value="1"/>
</dbReference>
<geneLocation type="plasmid" evidence="4">
    <name>pr1cp1</name>
</geneLocation>
<organism evidence="3 4">
    <name type="scientific">Rhodococcus opacus</name>
    <name type="common">Nocardia opaca</name>
    <dbReference type="NCBI Taxonomy" id="37919"/>
    <lineage>
        <taxon>Bacteria</taxon>
        <taxon>Bacillati</taxon>
        <taxon>Actinomycetota</taxon>
        <taxon>Actinomycetes</taxon>
        <taxon>Mycobacteriales</taxon>
        <taxon>Nocardiaceae</taxon>
        <taxon>Rhodococcus</taxon>
    </lineage>
</organism>
<gene>
    <name evidence="2" type="ORF">R1CP_38655</name>
    <name evidence="3" type="ORF">R1CP_39160</name>
</gene>
<dbReference type="Pfam" id="PF01063">
    <property type="entry name" value="Aminotran_4"/>
    <property type="match status" value="1"/>
</dbReference>
<dbReference type="SUPFAM" id="SSF56752">
    <property type="entry name" value="D-aminoacid aminotransferase-like PLP-dependent enzymes"/>
    <property type="match status" value="1"/>
</dbReference>
<dbReference type="EMBL" id="CP009112">
    <property type="protein sequence ID" value="ANS32324.1"/>
    <property type="molecule type" value="Genomic_DNA"/>
</dbReference>
<protein>
    <submittedName>
        <fullName evidence="3">Para-aminobenzoate synthase subunit I</fullName>
    </submittedName>
</protein>
<dbReference type="AlphaFoldDB" id="A0A1B1KIH0"/>
<dbReference type="PRINTS" id="PR00095">
    <property type="entry name" value="ANTSNTHASEI"/>
</dbReference>
<reference evidence="3 4" key="1">
    <citation type="submission" date="2014-07" db="EMBL/GenBank/DDBJ databases">
        <authorList>
            <person name="Zhang J.E."/>
            <person name="Yang H."/>
            <person name="Guo J."/>
            <person name="Deng Z."/>
            <person name="Luo H."/>
            <person name="Luo M."/>
            <person name="Zhao B."/>
        </authorList>
    </citation>
    <scope>NUCLEOTIDE SEQUENCE [LARGE SCALE GENOMIC DNA]</scope>
    <source>
        <strain evidence="3 4">1CP</strain>
        <plasmid evidence="4">Plasmid pr1cp1</plasmid>
        <plasmid evidence="3">pR1CP1</plasmid>
    </source>
</reference>
<dbReference type="GO" id="GO:0000162">
    <property type="term" value="P:L-tryptophan biosynthetic process"/>
    <property type="evidence" value="ECO:0007669"/>
    <property type="project" value="TreeGrafter"/>
</dbReference>
<geneLocation type="plasmid" evidence="3">
    <name>pR1CP1</name>
</geneLocation>
<name>A0A1B1KIH0_RHOOP</name>
<dbReference type="InterPro" id="IPR036038">
    <property type="entry name" value="Aminotransferase-like"/>
</dbReference>
<dbReference type="InterPro" id="IPR019999">
    <property type="entry name" value="Anth_synth_I-like"/>
</dbReference>
<dbReference type="Gene3D" id="3.60.120.10">
    <property type="entry name" value="Anthranilate synthase"/>
    <property type="match status" value="1"/>
</dbReference>
<dbReference type="Gene3D" id="3.20.10.10">
    <property type="entry name" value="D-amino Acid Aminotransferase, subunit A, domain 2"/>
    <property type="match status" value="1"/>
</dbReference>
<dbReference type="GO" id="GO:0046820">
    <property type="term" value="F:4-amino-4-deoxychorismate synthase activity"/>
    <property type="evidence" value="ECO:0007669"/>
    <property type="project" value="TreeGrafter"/>
</dbReference>
<accession>A0A1B1KIH0</accession>
<dbReference type="InterPro" id="IPR005802">
    <property type="entry name" value="ADC_synth_comp_1"/>
</dbReference>
<dbReference type="InterPro" id="IPR001544">
    <property type="entry name" value="Aminotrans_IV"/>
</dbReference>
<dbReference type="InterPro" id="IPR043131">
    <property type="entry name" value="BCAT-like_N"/>
</dbReference>
<sequence length="603" mass="66785">MVQVPEYGRDVMGRVETFSARFDDLVAESALMFDDVVRELVAWHPEDVVRVLDQAQGMSNEGYWAFGFVAYEAARGLDPRLVTAGADPDLPLVWFGITRKPTQVPPVEPVGQRRYTNGPWTPNWNEAQHRRAVTAVHNRIAAGETYQCNLTTKLTAHVEGDAADLYRDLALGQRGRYNAHLDLGRHVIASASPELFFELRGSQLTMRPMKGTAGRGRTTAEDAAVVSELTTSPKERAENVMIVDLVRNDIARIARVGSIKVPSLFKPERYETVHQLTSDVIAELDPHPLLSEIFKALFPCGSITGAPKERTMELIDELEDGPRGIYCGAIGLLAPVEAGFRARFSVAIRTVVIDRMTNIASYGAGGGITYSSRADAEYAELLTKAHVLNSRPEDFYLIETMRHDGHGVIKSLNAHLSRAEDSALYFGFEFDSTRVRNALSARLSGSIAPSRVRLLLFRSGDFDIVASPLPDPASRPLRLALHPDPVDTTTCWSRHKTSIRTPYTQRQSSLPDFDDVILKNERGEIMETCTGNIVVMINGVWVTPPLESGCLPGIERQRLLDNGTLHAQTLTLEHLRKATSMAVINSLRVWRSALFVAEYESVP</sequence>
<feature type="domain" description="Chorismate-utilising enzyme C-terminal" evidence="1">
    <location>
        <begin position="126"/>
        <end position="384"/>
    </location>
</feature>
<evidence type="ECO:0000313" key="4">
    <source>
        <dbReference type="Proteomes" id="UP000186108"/>
    </source>
</evidence>
<dbReference type="PANTHER" id="PTHR11236:SF50">
    <property type="entry name" value="AMINODEOXYCHORISMATE SYNTHASE COMPONENT 1"/>
    <property type="match status" value="1"/>
</dbReference>
<dbReference type="EMBL" id="CP009112">
    <property type="protein sequence ID" value="ANS32416.1"/>
    <property type="molecule type" value="Genomic_DNA"/>
</dbReference>
<dbReference type="InterPro" id="IPR015890">
    <property type="entry name" value="Chorismate_C"/>
</dbReference>
<keyword evidence="3" id="KW-0614">Plasmid</keyword>
<evidence type="ECO:0000313" key="2">
    <source>
        <dbReference type="EMBL" id="ANS32324.1"/>
    </source>
</evidence>
<dbReference type="Gene3D" id="3.30.470.10">
    <property type="match status" value="1"/>
</dbReference>
<dbReference type="PANTHER" id="PTHR11236">
    <property type="entry name" value="AMINOBENZOATE/ANTHRANILATE SYNTHASE"/>
    <property type="match status" value="1"/>
</dbReference>
<dbReference type="Proteomes" id="UP000186108">
    <property type="component" value="Plasmid pR1CP1"/>
</dbReference>
<evidence type="ECO:0000259" key="1">
    <source>
        <dbReference type="Pfam" id="PF00425"/>
    </source>
</evidence>
<dbReference type="InterPro" id="IPR005801">
    <property type="entry name" value="ADC_synthase"/>
</dbReference>
<dbReference type="NCBIfam" id="TIGR00553">
    <property type="entry name" value="pabB"/>
    <property type="match status" value="1"/>
</dbReference>
<dbReference type="InterPro" id="IPR043132">
    <property type="entry name" value="BCAT-like_C"/>
</dbReference>
<dbReference type="SUPFAM" id="SSF56322">
    <property type="entry name" value="ADC synthase"/>
    <property type="match status" value="1"/>
</dbReference>